<evidence type="ECO:0000313" key="3">
    <source>
        <dbReference type="Proteomes" id="UP001500604"/>
    </source>
</evidence>
<proteinExistence type="predicted"/>
<evidence type="ECO:0000259" key="1">
    <source>
        <dbReference type="Pfam" id="PF07238"/>
    </source>
</evidence>
<sequence>MNETFTEQRRHVRKRLDCTAFVFDTITGEKLGRMFDISKEGFMLLTTRELSAQQQLNLTMELPNTISGQHNIELSAECVWCQPSSFSEDFGAGFRVKDISEQDNVALQYFIRDF</sequence>
<dbReference type="Pfam" id="PF07238">
    <property type="entry name" value="PilZ"/>
    <property type="match status" value="1"/>
</dbReference>
<organism evidence="2 3">
    <name type="scientific">Kistimonas scapharcae</name>
    <dbReference type="NCBI Taxonomy" id="1036133"/>
    <lineage>
        <taxon>Bacteria</taxon>
        <taxon>Pseudomonadati</taxon>
        <taxon>Pseudomonadota</taxon>
        <taxon>Gammaproteobacteria</taxon>
        <taxon>Oceanospirillales</taxon>
        <taxon>Endozoicomonadaceae</taxon>
        <taxon>Kistimonas</taxon>
    </lineage>
</organism>
<name>A0ABP8V8K0_9GAMM</name>
<feature type="domain" description="PilZ" evidence="1">
    <location>
        <begin position="7"/>
        <end position="111"/>
    </location>
</feature>
<dbReference type="Proteomes" id="UP001500604">
    <property type="component" value="Unassembled WGS sequence"/>
</dbReference>
<dbReference type="InterPro" id="IPR009875">
    <property type="entry name" value="PilZ_domain"/>
</dbReference>
<accession>A0ABP8V8K0</accession>
<dbReference type="Gene3D" id="2.40.10.220">
    <property type="entry name" value="predicted glycosyltransferase like domains"/>
    <property type="match status" value="1"/>
</dbReference>
<reference evidence="3" key="1">
    <citation type="journal article" date="2019" name="Int. J. Syst. Evol. Microbiol.">
        <title>The Global Catalogue of Microorganisms (GCM) 10K type strain sequencing project: providing services to taxonomists for standard genome sequencing and annotation.</title>
        <authorList>
            <consortium name="The Broad Institute Genomics Platform"/>
            <consortium name="The Broad Institute Genome Sequencing Center for Infectious Disease"/>
            <person name="Wu L."/>
            <person name="Ma J."/>
        </authorList>
    </citation>
    <scope>NUCLEOTIDE SEQUENCE [LARGE SCALE GENOMIC DNA]</scope>
    <source>
        <strain evidence="3">JCM 17805</strain>
    </source>
</reference>
<gene>
    <name evidence="2" type="ORF">GCM10023116_38790</name>
</gene>
<comment type="caution">
    <text evidence="2">The sequence shown here is derived from an EMBL/GenBank/DDBJ whole genome shotgun (WGS) entry which is preliminary data.</text>
</comment>
<dbReference type="SUPFAM" id="SSF141371">
    <property type="entry name" value="PilZ domain-like"/>
    <property type="match status" value="1"/>
</dbReference>
<protein>
    <recommendedName>
        <fullName evidence="1">PilZ domain-containing protein</fullName>
    </recommendedName>
</protein>
<evidence type="ECO:0000313" key="2">
    <source>
        <dbReference type="EMBL" id="GAA4651595.1"/>
    </source>
</evidence>
<dbReference type="EMBL" id="BAABFL010000457">
    <property type="protein sequence ID" value="GAA4651595.1"/>
    <property type="molecule type" value="Genomic_DNA"/>
</dbReference>
<dbReference type="RefSeq" id="WP_345198002.1">
    <property type="nucleotide sequence ID" value="NZ_BAABFL010000457.1"/>
</dbReference>
<keyword evidence="3" id="KW-1185">Reference proteome</keyword>